<reference evidence="2 3" key="1">
    <citation type="submission" date="2021-06" db="EMBL/GenBank/DDBJ databases">
        <authorList>
            <person name="Palmer J.M."/>
        </authorList>
    </citation>
    <scope>NUCLEOTIDE SEQUENCE [LARGE SCALE GENOMIC DNA]</scope>
    <source>
        <strain evidence="2 3">GA_2019</strain>
        <tissue evidence="2">Muscle</tissue>
    </source>
</reference>
<feature type="compositionally biased region" description="Low complexity" evidence="1">
    <location>
        <begin position="102"/>
        <end position="118"/>
    </location>
</feature>
<proteinExistence type="predicted"/>
<comment type="caution">
    <text evidence="2">The sequence shown here is derived from an EMBL/GenBank/DDBJ whole genome shotgun (WGS) entry which is preliminary data.</text>
</comment>
<organism evidence="2 3">
    <name type="scientific">Goodea atripinnis</name>
    <dbReference type="NCBI Taxonomy" id="208336"/>
    <lineage>
        <taxon>Eukaryota</taxon>
        <taxon>Metazoa</taxon>
        <taxon>Chordata</taxon>
        <taxon>Craniata</taxon>
        <taxon>Vertebrata</taxon>
        <taxon>Euteleostomi</taxon>
        <taxon>Actinopterygii</taxon>
        <taxon>Neopterygii</taxon>
        <taxon>Teleostei</taxon>
        <taxon>Neoteleostei</taxon>
        <taxon>Acanthomorphata</taxon>
        <taxon>Ovalentaria</taxon>
        <taxon>Atherinomorphae</taxon>
        <taxon>Cyprinodontiformes</taxon>
        <taxon>Goodeidae</taxon>
        <taxon>Goodea</taxon>
    </lineage>
</organism>
<evidence type="ECO:0000313" key="3">
    <source>
        <dbReference type="Proteomes" id="UP001476798"/>
    </source>
</evidence>
<evidence type="ECO:0000313" key="2">
    <source>
        <dbReference type="EMBL" id="MEQ2172712.1"/>
    </source>
</evidence>
<protein>
    <submittedName>
        <fullName evidence="2">Uncharacterized protein</fullName>
    </submittedName>
</protein>
<feature type="compositionally biased region" description="Polar residues" evidence="1">
    <location>
        <begin position="84"/>
        <end position="95"/>
    </location>
</feature>
<feature type="compositionally biased region" description="Low complexity" evidence="1">
    <location>
        <begin position="146"/>
        <end position="164"/>
    </location>
</feature>
<name>A0ABV0NMS4_9TELE</name>
<dbReference type="Proteomes" id="UP001476798">
    <property type="component" value="Unassembled WGS sequence"/>
</dbReference>
<dbReference type="EMBL" id="JAHRIO010042619">
    <property type="protein sequence ID" value="MEQ2172712.1"/>
    <property type="molecule type" value="Genomic_DNA"/>
</dbReference>
<feature type="region of interest" description="Disordered" evidence="1">
    <location>
        <begin position="146"/>
        <end position="183"/>
    </location>
</feature>
<sequence length="183" mass="19899">MSRCLHMDNRVQEALANRTRATIVSMGHLLYPVSSNLHIPARPREALVLPTPSRAILLNPPANMRSQGPHTNNHKGPMDLLQDSLPTASPHSPIQDSHLMSLLSSSSSSLNSSSSNNNRVLDPRVNRALRANPLICRLLYNQELSQDSFSSQSSAPPSNQPNKSGQEDSMQGRPSSLPVSPSL</sequence>
<gene>
    <name evidence="2" type="ORF">GOODEAATRI_024059</name>
</gene>
<feature type="region of interest" description="Disordered" evidence="1">
    <location>
        <begin position="60"/>
        <end position="96"/>
    </location>
</feature>
<evidence type="ECO:0000256" key="1">
    <source>
        <dbReference type="SAM" id="MobiDB-lite"/>
    </source>
</evidence>
<accession>A0ABV0NMS4</accession>
<feature type="compositionally biased region" description="Polar residues" evidence="1">
    <location>
        <begin position="167"/>
        <end position="183"/>
    </location>
</feature>
<feature type="region of interest" description="Disordered" evidence="1">
    <location>
        <begin position="102"/>
        <end position="121"/>
    </location>
</feature>
<keyword evidence="3" id="KW-1185">Reference proteome</keyword>